<evidence type="ECO:0000313" key="1">
    <source>
        <dbReference type="EMBL" id="GJS82617.1"/>
    </source>
</evidence>
<reference evidence="1" key="2">
    <citation type="submission" date="2022-01" db="EMBL/GenBank/DDBJ databases">
        <authorList>
            <person name="Yamashiro T."/>
            <person name="Shiraishi A."/>
            <person name="Satake H."/>
            <person name="Nakayama K."/>
        </authorList>
    </citation>
    <scope>NUCLEOTIDE SEQUENCE</scope>
</reference>
<reference evidence="1" key="1">
    <citation type="journal article" date="2022" name="Int. J. Mol. Sci.">
        <title>Draft Genome of Tanacetum Coccineum: Genomic Comparison of Closely Related Tanacetum-Family Plants.</title>
        <authorList>
            <person name="Yamashiro T."/>
            <person name="Shiraishi A."/>
            <person name="Nakayama K."/>
            <person name="Satake H."/>
        </authorList>
    </citation>
    <scope>NUCLEOTIDE SEQUENCE</scope>
</reference>
<dbReference type="Proteomes" id="UP001151760">
    <property type="component" value="Unassembled WGS sequence"/>
</dbReference>
<keyword evidence="2" id="KW-1185">Reference proteome</keyword>
<accession>A0ABQ4Z0M7</accession>
<name>A0ABQ4Z0M7_9ASTR</name>
<comment type="caution">
    <text evidence="1">The sequence shown here is derived from an EMBL/GenBank/DDBJ whole genome shotgun (WGS) entry which is preliminary data.</text>
</comment>
<dbReference type="EMBL" id="BQNB010010838">
    <property type="protein sequence ID" value="GJS82617.1"/>
    <property type="molecule type" value="Genomic_DNA"/>
</dbReference>
<sequence>MNPRLPTVGGREGDSIPWVSSHAGFFCAAIILAELPRIAAQKVEGRKHMLLFAEKSLRPLISLKYGKMGFKLDILSSMIDECVEGVLRLLSRDLKSWLCSGEGASEMRRPAFFRGINQALVRCQSTSALWAYCLLFILKGKDATIKPDPDLDIFMKVAAT</sequence>
<protein>
    <submittedName>
        <fullName evidence="1">Uncharacterized protein</fullName>
    </submittedName>
</protein>
<gene>
    <name evidence="1" type="ORF">Tco_0749158</name>
</gene>
<evidence type="ECO:0000313" key="2">
    <source>
        <dbReference type="Proteomes" id="UP001151760"/>
    </source>
</evidence>
<organism evidence="1 2">
    <name type="scientific">Tanacetum coccineum</name>
    <dbReference type="NCBI Taxonomy" id="301880"/>
    <lineage>
        <taxon>Eukaryota</taxon>
        <taxon>Viridiplantae</taxon>
        <taxon>Streptophyta</taxon>
        <taxon>Embryophyta</taxon>
        <taxon>Tracheophyta</taxon>
        <taxon>Spermatophyta</taxon>
        <taxon>Magnoliopsida</taxon>
        <taxon>eudicotyledons</taxon>
        <taxon>Gunneridae</taxon>
        <taxon>Pentapetalae</taxon>
        <taxon>asterids</taxon>
        <taxon>campanulids</taxon>
        <taxon>Asterales</taxon>
        <taxon>Asteraceae</taxon>
        <taxon>Asteroideae</taxon>
        <taxon>Anthemideae</taxon>
        <taxon>Anthemidinae</taxon>
        <taxon>Tanacetum</taxon>
    </lineage>
</organism>
<proteinExistence type="predicted"/>